<feature type="region of interest" description="Disordered" evidence="1">
    <location>
        <begin position="144"/>
        <end position="165"/>
    </location>
</feature>
<feature type="domain" description="HTH myb-type" evidence="3">
    <location>
        <begin position="32"/>
        <end position="60"/>
    </location>
</feature>
<dbReference type="PROSITE" id="PS51029">
    <property type="entry name" value="MADF"/>
    <property type="match status" value="1"/>
</dbReference>
<dbReference type="PROSITE" id="PS51294">
    <property type="entry name" value="HTH_MYB"/>
    <property type="match status" value="1"/>
</dbReference>
<dbReference type="Pfam" id="PF10545">
    <property type="entry name" value="MADF_DNA_bdg"/>
    <property type="match status" value="1"/>
</dbReference>
<protein>
    <submittedName>
        <fullName evidence="4">Putative alcohol dehydrogenase transcription factor myb/sant-like protein</fullName>
    </submittedName>
</protein>
<feature type="non-terminal residue" evidence="4">
    <location>
        <position position="1"/>
    </location>
</feature>
<sequence length="232" mass="26897">KFEERLINLVKENELLYNSKDANYRRLDLKQKTWRDIGDALGVSDKKCRQRWRSLRDRFKREWKRKQQKTEGMSDPRIVWRYYNSLSFLRNVDEAKQNNNITVTVKTQPENQDGTISPIDFEDLVSKTVMDGGPEIITNLNQAPMGNVSQDQGAAAKEQRKKRELSGTVHDEFRSFLSSASTALQSRHPTAVLFESLAMKIMNACLPIGIQNQLESDVFNLVYERVTQYGNY</sequence>
<dbReference type="EMBL" id="GDAI01001879">
    <property type="protein sequence ID" value="JAI15724.1"/>
    <property type="molecule type" value="mRNA"/>
</dbReference>
<dbReference type="InterPro" id="IPR017930">
    <property type="entry name" value="Myb_dom"/>
</dbReference>
<evidence type="ECO:0000313" key="4">
    <source>
        <dbReference type="EMBL" id="JAI15724.1"/>
    </source>
</evidence>
<evidence type="ECO:0000256" key="1">
    <source>
        <dbReference type="SAM" id="MobiDB-lite"/>
    </source>
</evidence>
<evidence type="ECO:0000259" key="3">
    <source>
        <dbReference type="PROSITE" id="PS51294"/>
    </source>
</evidence>
<proteinExistence type="evidence at transcript level"/>
<dbReference type="SMART" id="SM00595">
    <property type="entry name" value="MADF"/>
    <property type="match status" value="1"/>
</dbReference>
<feature type="domain" description="MADF" evidence="2">
    <location>
        <begin position="5"/>
        <end position="94"/>
    </location>
</feature>
<dbReference type="InterPro" id="IPR039353">
    <property type="entry name" value="TF_Adf1"/>
</dbReference>
<dbReference type="GO" id="GO:0005634">
    <property type="term" value="C:nucleus"/>
    <property type="evidence" value="ECO:0007669"/>
    <property type="project" value="TreeGrafter"/>
</dbReference>
<dbReference type="InterPro" id="IPR006578">
    <property type="entry name" value="MADF-dom"/>
</dbReference>
<accession>A0A0K8TMZ7</accession>
<name>A0A0K8TMZ7_TABBR</name>
<dbReference type="AlphaFoldDB" id="A0A0K8TMZ7"/>
<evidence type="ECO:0000259" key="2">
    <source>
        <dbReference type="PROSITE" id="PS51029"/>
    </source>
</evidence>
<dbReference type="PANTHER" id="PTHR12243:SF67">
    <property type="entry name" value="COREPRESSOR OF PANGOLIN, ISOFORM A-RELATED"/>
    <property type="match status" value="1"/>
</dbReference>
<organism evidence="4">
    <name type="scientific">Tabanus bromius</name>
    <name type="common">Band-eyed brown horse fly</name>
    <dbReference type="NCBI Taxonomy" id="304241"/>
    <lineage>
        <taxon>Eukaryota</taxon>
        <taxon>Metazoa</taxon>
        <taxon>Ecdysozoa</taxon>
        <taxon>Arthropoda</taxon>
        <taxon>Hexapoda</taxon>
        <taxon>Insecta</taxon>
        <taxon>Pterygota</taxon>
        <taxon>Neoptera</taxon>
        <taxon>Endopterygota</taxon>
        <taxon>Diptera</taxon>
        <taxon>Brachycera</taxon>
        <taxon>Tabanomorpha</taxon>
        <taxon>Tabanoidea</taxon>
        <taxon>Tabanidae</taxon>
        <taxon>Tabanus</taxon>
    </lineage>
</organism>
<dbReference type="GO" id="GO:0006357">
    <property type="term" value="P:regulation of transcription by RNA polymerase II"/>
    <property type="evidence" value="ECO:0007669"/>
    <property type="project" value="TreeGrafter"/>
</dbReference>
<dbReference type="GO" id="GO:0005667">
    <property type="term" value="C:transcription regulator complex"/>
    <property type="evidence" value="ECO:0007669"/>
    <property type="project" value="TreeGrafter"/>
</dbReference>
<reference evidence="4" key="1">
    <citation type="journal article" date="2015" name="Insect Biochem. Mol. Biol.">
        <title>An insight into the sialome of the horse fly, Tabanus bromius.</title>
        <authorList>
            <person name="Ribeiro J.M."/>
            <person name="Kazimirova M."/>
            <person name="Takac P."/>
            <person name="Andersen J.F."/>
            <person name="Francischetti I.M."/>
        </authorList>
    </citation>
    <scope>NUCLEOTIDE SEQUENCE</scope>
</reference>
<dbReference type="PANTHER" id="PTHR12243">
    <property type="entry name" value="MADF DOMAIN TRANSCRIPTION FACTOR"/>
    <property type="match status" value="1"/>
</dbReference>